<comment type="caution">
    <text evidence="2">The sequence shown here is derived from an EMBL/GenBank/DDBJ whole genome shotgun (WGS) entry which is preliminary data.</text>
</comment>
<dbReference type="Proteomes" id="UP000634134">
    <property type="component" value="Unassembled WGS sequence"/>
</dbReference>
<dbReference type="RefSeq" id="WP_194120262.1">
    <property type="nucleotide sequence ID" value="NZ_JACYGY010000001.1"/>
</dbReference>
<evidence type="ECO:0000313" key="3">
    <source>
        <dbReference type="Proteomes" id="UP000634134"/>
    </source>
</evidence>
<organism evidence="2 3">
    <name type="scientific">Dyadobacter subterraneus</name>
    <dbReference type="NCBI Taxonomy" id="2773304"/>
    <lineage>
        <taxon>Bacteria</taxon>
        <taxon>Pseudomonadati</taxon>
        <taxon>Bacteroidota</taxon>
        <taxon>Cytophagia</taxon>
        <taxon>Cytophagales</taxon>
        <taxon>Spirosomataceae</taxon>
        <taxon>Dyadobacter</taxon>
    </lineage>
</organism>
<keyword evidence="3" id="KW-1185">Reference proteome</keyword>
<proteinExistence type="predicted"/>
<accession>A0ABR9W964</accession>
<sequence>MKYKEEQIIEAIALLEAFTTDHNPLIVKAQTLIERSFFHSPHLVIKERYHEDTYFDLSLRAIKALQESNLKTPQDLVAFCNAKGLEGLARLSKVGHKSYTEIKEFLFVICV</sequence>
<evidence type="ECO:0000259" key="1">
    <source>
        <dbReference type="Pfam" id="PF03118"/>
    </source>
</evidence>
<evidence type="ECO:0000313" key="2">
    <source>
        <dbReference type="EMBL" id="MBE9462029.1"/>
    </source>
</evidence>
<reference evidence="3" key="1">
    <citation type="submission" date="2023-07" db="EMBL/GenBank/DDBJ databases">
        <title>Dyadobacter sp. nov 'subterranea' isolated from contaminted grondwater.</title>
        <authorList>
            <person name="Szabo I."/>
            <person name="Al-Omari J."/>
            <person name="Szerdahelyi S.G."/>
            <person name="Rado J."/>
        </authorList>
    </citation>
    <scope>NUCLEOTIDE SEQUENCE [LARGE SCALE GENOMIC DNA]</scope>
    <source>
        <strain evidence="3">UP-52</strain>
    </source>
</reference>
<dbReference type="Gene3D" id="1.10.150.20">
    <property type="entry name" value="5' to 3' exonuclease, C-terminal subdomain"/>
    <property type="match status" value="1"/>
</dbReference>
<dbReference type="Pfam" id="PF03118">
    <property type="entry name" value="RNA_pol_A_CTD"/>
    <property type="match status" value="1"/>
</dbReference>
<gene>
    <name evidence="2" type="ORF">IEE83_09055</name>
</gene>
<dbReference type="EMBL" id="JACYGY010000001">
    <property type="protein sequence ID" value="MBE9462029.1"/>
    <property type="molecule type" value="Genomic_DNA"/>
</dbReference>
<dbReference type="InterPro" id="IPR011260">
    <property type="entry name" value="RNAP_asu_C"/>
</dbReference>
<feature type="domain" description="RNA polymerase alpha subunit C-terminal" evidence="1">
    <location>
        <begin position="56"/>
        <end position="106"/>
    </location>
</feature>
<name>A0ABR9W964_9BACT</name>
<dbReference type="SUPFAM" id="SSF47789">
    <property type="entry name" value="C-terminal domain of RNA polymerase alpha subunit"/>
    <property type="match status" value="1"/>
</dbReference>
<protein>
    <recommendedName>
        <fullName evidence="1">RNA polymerase alpha subunit C-terminal domain-containing protein</fullName>
    </recommendedName>
</protein>